<dbReference type="Proteomes" id="UP000000447">
    <property type="component" value="Plasmid unnamed"/>
</dbReference>
<keyword evidence="2" id="KW-1185">Reference proteome</keyword>
<proteinExistence type="predicted"/>
<reference evidence="1 2" key="1">
    <citation type="journal article" date="2009" name="PLoS ONE">
        <title>Complete genome sequence of the aerobic CO-oxidizing thermophile Thermomicrobium roseum.</title>
        <authorList>
            <person name="Wu D."/>
            <person name="Raymond J."/>
            <person name="Wu M."/>
            <person name="Chatterji S."/>
            <person name="Ren Q."/>
            <person name="Graham J.E."/>
            <person name="Bryant D.A."/>
            <person name="Robb F."/>
            <person name="Colman A."/>
            <person name="Tallon L.J."/>
            <person name="Badger J.H."/>
            <person name="Madupu R."/>
            <person name="Ward N.L."/>
            <person name="Eisen J.A."/>
        </authorList>
    </citation>
    <scope>NUCLEOTIDE SEQUENCE [LARGE SCALE GENOMIC DNA]</scope>
    <source>
        <strain evidence="2">ATCC 27502 / DSM 5159 / P-2</strain>
        <plasmid evidence="1">unnamed</plasmid>
    </source>
</reference>
<keyword evidence="1" id="KW-0614">Plasmid</keyword>
<geneLocation type="plasmid" evidence="2">
    <name>Tros</name>
</geneLocation>
<gene>
    <name evidence="1" type="ordered locus">trd_A0818</name>
</gene>
<organism evidence="1 2">
    <name type="scientific">Thermomicrobium roseum (strain ATCC 27502 / DSM 5159 / P-2)</name>
    <dbReference type="NCBI Taxonomy" id="309801"/>
    <lineage>
        <taxon>Bacteria</taxon>
        <taxon>Pseudomonadati</taxon>
        <taxon>Thermomicrobiota</taxon>
        <taxon>Thermomicrobia</taxon>
        <taxon>Thermomicrobiales</taxon>
        <taxon>Thermomicrobiaceae</taxon>
        <taxon>Thermomicrobium</taxon>
    </lineage>
</organism>
<accession>B9L4V4</accession>
<dbReference type="EMBL" id="CP001276">
    <property type="protein sequence ID" value="ACM06805.1"/>
    <property type="molecule type" value="Genomic_DNA"/>
</dbReference>
<dbReference type="HOGENOM" id="CLU_2959371_0_0_0"/>
<protein>
    <submittedName>
        <fullName evidence="1">Uncharacterized protein</fullName>
    </submittedName>
</protein>
<dbReference type="KEGG" id="tro:trd_A0818"/>
<evidence type="ECO:0000313" key="2">
    <source>
        <dbReference type="Proteomes" id="UP000000447"/>
    </source>
</evidence>
<name>B9L4V4_THERP</name>
<evidence type="ECO:0000313" key="1">
    <source>
        <dbReference type="EMBL" id="ACM06805.1"/>
    </source>
</evidence>
<sequence length="59" mass="6673">MTPWIEQELARHRRRELEAEADAYRRASSLQPAATSWRKRLGTAVIRAGQWIAGSPTPA</sequence>
<dbReference type="AlphaFoldDB" id="B9L4V4"/>
<dbReference type="RefSeq" id="WP_012642792.1">
    <property type="nucleotide sequence ID" value="NC_011961.1"/>
</dbReference>